<proteinExistence type="predicted"/>
<evidence type="ECO:0000313" key="2">
    <source>
        <dbReference type="Proteomes" id="UP000032266"/>
    </source>
</evidence>
<protein>
    <submittedName>
        <fullName evidence="1">Uncharacterized protein</fullName>
    </submittedName>
</protein>
<evidence type="ECO:0000313" key="1">
    <source>
        <dbReference type="EMBL" id="AJQ94849.1"/>
    </source>
</evidence>
<dbReference type="Proteomes" id="UP000032266">
    <property type="component" value="Chromosome"/>
</dbReference>
<organism evidence="1 2">
    <name type="scientific">Gynuella sunshinyii YC6258</name>
    <dbReference type="NCBI Taxonomy" id="1445510"/>
    <lineage>
        <taxon>Bacteria</taxon>
        <taxon>Pseudomonadati</taxon>
        <taxon>Pseudomonadota</taxon>
        <taxon>Gammaproteobacteria</taxon>
        <taxon>Oceanospirillales</taxon>
        <taxon>Saccharospirillaceae</taxon>
        <taxon>Gynuella</taxon>
    </lineage>
</organism>
<dbReference type="AlphaFoldDB" id="A0A0C5VWP0"/>
<reference evidence="1 2" key="1">
    <citation type="submission" date="2014-01" db="EMBL/GenBank/DDBJ databases">
        <title>Full genme sequencing of cellulolytic bacterium Gynuella sunshinyii YC6258T gen. nov., sp. nov.</title>
        <authorList>
            <person name="Khan H."/>
            <person name="Chung E.J."/>
            <person name="Chung Y.R."/>
        </authorList>
    </citation>
    <scope>NUCLEOTIDE SEQUENCE [LARGE SCALE GENOMIC DNA]</scope>
    <source>
        <strain evidence="1 2">YC6258</strain>
    </source>
</reference>
<dbReference type="EMBL" id="CP007142">
    <property type="protein sequence ID" value="AJQ94849.1"/>
    <property type="molecule type" value="Genomic_DNA"/>
</dbReference>
<keyword evidence="2" id="KW-1185">Reference proteome</keyword>
<accession>A0A0C5VWP0</accession>
<sequence length="41" mass="4542">MYRLRRGHDRCSLWLSGDMNGAFTTEVFGIEIVLLAEGGLG</sequence>
<dbReference type="HOGENOM" id="CLU_3270780_0_0_6"/>
<dbReference type="KEGG" id="gsn:YC6258_02811"/>
<name>A0A0C5VWP0_9GAMM</name>
<gene>
    <name evidence="1" type="ORF">YC6258_02811</name>
</gene>